<proteinExistence type="predicted"/>
<reference evidence="2" key="1">
    <citation type="submission" date="2021-06" db="EMBL/GenBank/DDBJ databases">
        <authorList>
            <person name="Kallberg Y."/>
            <person name="Tangrot J."/>
            <person name="Rosling A."/>
        </authorList>
    </citation>
    <scope>NUCLEOTIDE SEQUENCE</scope>
    <source>
        <strain evidence="2">BR232B</strain>
    </source>
</reference>
<evidence type="ECO:0000313" key="3">
    <source>
        <dbReference type="Proteomes" id="UP000789739"/>
    </source>
</evidence>
<dbReference type="OrthoDB" id="2320542at2759"/>
<feature type="transmembrane region" description="Helical" evidence="1">
    <location>
        <begin position="63"/>
        <end position="84"/>
    </location>
</feature>
<accession>A0A9N9GUG6</accession>
<dbReference type="AlphaFoldDB" id="A0A9N9GUG6"/>
<protein>
    <submittedName>
        <fullName evidence="2">1700_t:CDS:1</fullName>
    </submittedName>
</protein>
<keyword evidence="1" id="KW-0472">Membrane</keyword>
<gene>
    <name evidence="2" type="ORF">PBRASI_LOCUS9055</name>
</gene>
<organism evidence="2 3">
    <name type="scientific">Paraglomus brasilianum</name>
    <dbReference type="NCBI Taxonomy" id="144538"/>
    <lineage>
        <taxon>Eukaryota</taxon>
        <taxon>Fungi</taxon>
        <taxon>Fungi incertae sedis</taxon>
        <taxon>Mucoromycota</taxon>
        <taxon>Glomeromycotina</taxon>
        <taxon>Glomeromycetes</taxon>
        <taxon>Paraglomerales</taxon>
        <taxon>Paraglomeraceae</taxon>
        <taxon>Paraglomus</taxon>
    </lineage>
</organism>
<keyword evidence="1" id="KW-1133">Transmembrane helix</keyword>
<sequence>MTTPLPPGLTLNERETEVFNGLSRRQLRAFNALPDNPLKLIYIRATMDAEEKDRQKSDLDQNILYTIIYVSVLVLLTVFSVTIYKNDEDKLIVPNSSLGFIAEQRIKDKSP</sequence>
<keyword evidence="1" id="KW-0812">Transmembrane</keyword>
<evidence type="ECO:0000313" key="2">
    <source>
        <dbReference type="EMBL" id="CAG8627375.1"/>
    </source>
</evidence>
<evidence type="ECO:0000256" key="1">
    <source>
        <dbReference type="SAM" id="Phobius"/>
    </source>
</evidence>
<dbReference type="EMBL" id="CAJVPI010001812">
    <property type="protein sequence ID" value="CAG8627375.1"/>
    <property type="molecule type" value="Genomic_DNA"/>
</dbReference>
<name>A0A9N9GUG6_9GLOM</name>
<dbReference type="Proteomes" id="UP000789739">
    <property type="component" value="Unassembled WGS sequence"/>
</dbReference>
<keyword evidence="3" id="KW-1185">Reference proteome</keyword>
<comment type="caution">
    <text evidence="2">The sequence shown here is derived from an EMBL/GenBank/DDBJ whole genome shotgun (WGS) entry which is preliminary data.</text>
</comment>